<evidence type="ECO:0000313" key="4">
    <source>
        <dbReference type="EMBL" id="KKO72845.1"/>
    </source>
</evidence>
<reference evidence="4 5" key="1">
    <citation type="submission" date="2015-04" db="EMBL/GenBank/DDBJ databases">
        <title>Genome sequence of Kerstersia gyiorum CG1.</title>
        <authorList>
            <person name="Greninger A.L."/>
            <person name="Kozyreva V."/>
            <person name="Chaturvedi V."/>
        </authorList>
    </citation>
    <scope>NUCLEOTIDE SEQUENCE [LARGE SCALE GENOMIC DNA]</scope>
    <source>
        <strain evidence="4 5">CG1</strain>
    </source>
</reference>
<feature type="domain" description="FAD-binding" evidence="3">
    <location>
        <begin position="4"/>
        <end position="325"/>
    </location>
</feature>
<protein>
    <submittedName>
        <fullName evidence="4">Monooxygenase</fullName>
    </submittedName>
</protein>
<dbReference type="AlphaFoldDB" id="A0A171KVC8"/>
<dbReference type="InterPro" id="IPR002938">
    <property type="entry name" value="FAD-bd"/>
</dbReference>
<dbReference type="Gene3D" id="3.30.9.10">
    <property type="entry name" value="D-Amino Acid Oxidase, subunit A, domain 2"/>
    <property type="match status" value="1"/>
</dbReference>
<dbReference type="EMBL" id="LBNE01000001">
    <property type="protein sequence ID" value="KKO72845.1"/>
    <property type="molecule type" value="Genomic_DNA"/>
</dbReference>
<proteinExistence type="predicted"/>
<sequence length="390" mass="42814">MSMKAIISGGGIGGLTTATALAQRGWDVTVYESNPVLRVTGSGIYLWTNGLKVLRDIGAYERALRDPFWSLGVENRNQDNEMMTPAFVPPGLDILCVARTDLLAGLEEAARRSGVRIVTHAQVVGARADGSLAFANGDRVRADLVVGCDGAGSPVRRSLGLETSFLRSPEGALRTIVKAKQEDLDPADRGRCFENWNGRRRLLVTPINSEEIYLALTCPERDDEARDPAVLDCWRTDFPHWRFLLDRIDAEVLWNVYAIVKCDTWSAGRACILGDAAHAQPPNFGQGGGMAMQNGMALAAYMANVMDRRDIPDALKAWEAEVRPLTDECQYWSCMWGELVSLPNEERTRLLRSVSSNAWLGGKICGPGMSEPIVRTDWAPAPWPGRRVAA</sequence>
<dbReference type="PATRIC" id="fig|206506.3.peg.90"/>
<evidence type="ECO:0000259" key="3">
    <source>
        <dbReference type="Pfam" id="PF01494"/>
    </source>
</evidence>
<dbReference type="InterPro" id="IPR050493">
    <property type="entry name" value="FAD-dep_Monooxygenase_BioMet"/>
</dbReference>
<dbReference type="GO" id="GO:0071949">
    <property type="term" value="F:FAD binding"/>
    <property type="evidence" value="ECO:0007669"/>
    <property type="project" value="InterPro"/>
</dbReference>
<dbReference type="GO" id="GO:0004497">
    <property type="term" value="F:monooxygenase activity"/>
    <property type="evidence" value="ECO:0007669"/>
    <property type="project" value="UniProtKB-KW"/>
</dbReference>
<comment type="caution">
    <text evidence="4">The sequence shown here is derived from an EMBL/GenBank/DDBJ whole genome shotgun (WGS) entry which is preliminary data.</text>
</comment>
<dbReference type="STRING" id="206506.AAV32_00310"/>
<evidence type="ECO:0000256" key="2">
    <source>
        <dbReference type="ARBA" id="ARBA00023033"/>
    </source>
</evidence>
<name>A0A171KVC8_9BURK</name>
<keyword evidence="2 4" id="KW-0503">Monooxygenase</keyword>
<dbReference type="InterPro" id="IPR036188">
    <property type="entry name" value="FAD/NAD-bd_sf"/>
</dbReference>
<dbReference type="SUPFAM" id="SSF51905">
    <property type="entry name" value="FAD/NAD(P)-binding domain"/>
    <property type="match status" value="1"/>
</dbReference>
<dbReference type="RefSeq" id="WP_238591268.1">
    <property type="nucleotide sequence ID" value="NZ_LBNE01000001.1"/>
</dbReference>
<evidence type="ECO:0000313" key="5">
    <source>
        <dbReference type="Proteomes" id="UP000078084"/>
    </source>
</evidence>
<dbReference type="PANTHER" id="PTHR13789:SF309">
    <property type="entry name" value="PUTATIVE (AFU_ORTHOLOGUE AFUA_6G14510)-RELATED"/>
    <property type="match status" value="1"/>
</dbReference>
<dbReference type="Pfam" id="PF01494">
    <property type="entry name" value="FAD_binding_3"/>
    <property type="match status" value="1"/>
</dbReference>
<dbReference type="Proteomes" id="UP000078084">
    <property type="component" value="Unassembled WGS sequence"/>
</dbReference>
<evidence type="ECO:0000256" key="1">
    <source>
        <dbReference type="ARBA" id="ARBA00023002"/>
    </source>
</evidence>
<keyword evidence="1" id="KW-0560">Oxidoreductase</keyword>
<dbReference type="Gene3D" id="3.50.50.60">
    <property type="entry name" value="FAD/NAD(P)-binding domain"/>
    <property type="match status" value="1"/>
</dbReference>
<organism evidence="4 5">
    <name type="scientific">Kerstersia gyiorum</name>
    <dbReference type="NCBI Taxonomy" id="206506"/>
    <lineage>
        <taxon>Bacteria</taxon>
        <taxon>Pseudomonadati</taxon>
        <taxon>Pseudomonadota</taxon>
        <taxon>Betaproteobacteria</taxon>
        <taxon>Burkholderiales</taxon>
        <taxon>Alcaligenaceae</taxon>
        <taxon>Kerstersia</taxon>
    </lineage>
</organism>
<gene>
    <name evidence="4" type="ORF">AAV32_00310</name>
</gene>
<dbReference type="PANTHER" id="PTHR13789">
    <property type="entry name" value="MONOOXYGENASE"/>
    <property type="match status" value="1"/>
</dbReference>
<accession>A0A171KVC8</accession>
<dbReference type="PRINTS" id="PR00420">
    <property type="entry name" value="RNGMNOXGNASE"/>
</dbReference>
<keyword evidence="5" id="KW-1185">Reference proteome</keyword>